<evidence type="ECO:0000256" key="1">
    <source>
        <dbReference type="ARBA" id="ARBA00004613"/>
    </source>
</evidence>
<evidence type="ECO:0000259" key="7">
    <source>
        <dbReference type="PROSITE" id="PS51862"/>
    </source>
</evidence>
<comment type="caution">
    <text evidence="5">Lacks conserved residue(s) required for the propagation of feature annotation.</text>
</comment>
<evidence type="ECO:0000256" key="4">
    <source>
        <dbReference type="ARBA" id="ARBA00023157"/>
    </source>
</evidence>
<organism evidence="8">
    <name type="scientific">Hadrurus spadix</name>
    <dbReference type="NCBI Taxonomy" id="141984"/>
    <lineage>
        <taxon>Eukaryota</taxon>
        <taxon>Metazoa</taxon>
        <taxon>Ecdysozoa</taxon>
        <taxon>Arthropoda</taxon>
        <taxon>Chelicerata</taxon>
        <taxon>Arachnida</taxon>
        <taxon>Scorpiones</taxon>
        <taxon>Iurida</taxon>
        <taxon>Iuroidea</taxon>
        <taxon>Hadrurus</taxon>
    </lineage>
</organism>
<feature type="disulfide bond" evidence="5">
    <location>
        <begin position="72"/>
        <end position="88"/>
    </location>
</feature>
<keyword evidence="2" id="KW-0964">Secreted</keyword>
<feature type="disulfide bond" evidence="5">
    <location>
        <begin position="68"/>
        <end position="86"/>
    </location>
</feature>
<evidence type="ECO:0000256" key="2">
    <source>
        <dbReference type="ARBA" id="ARBA00022525"/>
    </source>
</evidence>
<dbReference type="GO" id="GO:0090729">
    <property type="term" value="F:toxin activity"/>
    <property type="evidence" value="ECO:0007669"/>
    <property type="project" value="UniProtKB-UniRule"/>
</dbReference>
<reference evidence="8" key="1">
    <citation type="submission" date="2016-11" db="EMBL/GenBank/DDBJ databases">
        <title>Venom-gland transcriptomics and venom proteomics of the black-back scorpion (Hadrurus spadix) reveal detectability challenges and an unexplored realm of animal toxin diversity.</title>
        <authorList>
            <person name="Rokyta D.R."/>
            <person name="Ward M.J."/>
        </authorList>
    </citation>
    <scope>NUCLEOTIDE SEQUENCE</scope>
    <source>
        <tissue evidence="8">Venom gland</tissue>
    </source>
</reference>
<name>A0A1W7RB11_9SCOR</name>
<accession>A0A1W7RB11</accession>
<dbReference type="EMBL" id="GFAH01000067">
    <property type="protein sequence ID" value="JAV48322.1"/>
    <property type="molecule type" value="Transcribed_RNA"/>
</dbReference>
<keyword evidence="3 5" id="KW-0800">Toxin</keyword>
<feature type="chain" id="PRO_5012890769" evidence="6">
    <location>
        <begin position="20"/>
        <end position="95"/>
    </location>
</feature>
<sequence length="95" mass="10425">MNTKLTILCFLGIITIVSCGWINEKKVQEALNKKLPDGIIKSAAKAIVHKMAKNQFGCFANVDVKGDCKRHCKSEDKEGICHGTKCKCGVPISYL</sequence>
<keyword evidence="4 5" id="KW-1015">Disulfide bond</keyword>
<dbReference type="InterPro" id="IPR029237">
    <property type="entry name" value="Long_scorpion_toxin_alpha/beta"/>
</dbReference>
<proteinExistence type="predicted"/>
<dbReference type="Pfam" id="PF14866">
    <property type="entry name" value="Scorpion_toxin_alpha-beta"/>
    <property type="match status" value="1"/>
</dbReference>
<dbReference type="AlphaFoldDB" id="A0A1W7RB11"/>
<feature type="domain" description="BetaSPN-type CS-alpha/beta" evidence="7">
    <location>
        <begin position="55"/>
        <end position="94"/>
    </location>
</feature>
<evidence type="ECO:0000313" key="8">
    <source>
        <dbReference type="EMBL" id="JAV48322.1"/>
    </source>
</evidence>
<dbReference type="PROSITE" id="PS51862">
    <property type="entry name" value="BSPN_CSAB"/>
    <property type="match status" value="1"/>
</dbReference>
<dbReference type="PROSITE" id="PS51257">
    <property type="entry name" value="PROKAR_LIPOPROTEIN"/>
    <property type="match status" value="1"/>
</dbReference>
<evidence type="ECO:0000256" key="3">
    <source>
        <dbReference type="ARBA" id="ARBA00022656"/>
    </source>
</evidence>
<feature type="signal peptide" evidence="6">
    <location>
        <begin position="1"/>
        <end position="19"/>
    </location>
</feature>
<dbReference type="GO" id="GO:0005576">
    <property type="term" value="C:extracellular region"/>
    <property type="evidence" value="ECO:0007669"/>
    <property type="project" value="UniProtKB-SubCell"/>
</dbReference>
<comment type="subcellular location">
    <subcellularLocation>
        <location evidence="1">Secreted</location>
    </subcellularLocation>
</comment>
<keyword evidence="6" id="KW-0732">Signal</keyword>
<evidence type="ECO:0000256" key="5">
    <source>
        <dbReference type="PROSITE-ProRule" id="PRU01209"/>
    </source>
</evidence>
<evidence type="ECO:0000256" key="6">
    <source>
        <dbReference type="SAM" id="SignalP"/>
    </source>
</evidence>
<protein>
    <submittedName>
        <fullName evidence="8">Antimicrobial peptide</fullName>
    </submittedName>
</protein>